<dbReference type="PANTHER" id="PTHR46737:SF3">
    <property type="entry name" value="OXIDOREDUCTASE_TRANSITION METAL ION-BINDING PROTEIN (DUF3531)"/>
    <property type="match status" value="1"/>
</dbReference>
<comment type="caution">
    <text evidence="2">The sequence shown here is derived from an EMBL/GenBank/DDBJ whole genome shotgun (WGS) entry which is preliminary data.</text>
</comment>
<dbReference type="PANTHER" id="PTHR46737">
    <property type="entry name" value="OS02G0827600 PROTEIN"/>
    <property type="match status" value="1"/>
</dbReference>
<evidence type="ECO:0000256" key="1">
    <source>
        <dbReference type="SAM" id="MobiDB-lite"/>
    </source>
</evidence>
<feature type="non-terminal residue" evidence="2">
    <location>
        <position position="213"/>
    </location>
</feature>
<feature type="region of interest" description="Disordered" evidence="1">
    <location>
        <begin position="58"/>
        <end position="95"/>
    </location>
</feature>
<organism evidence="2 3">
    <name type="scientific">Kingdonia uniflora</name>
    <dbReference type="NCBI Taxonomy" id="39325"/>
    <lineage>
        <taxon>Eukaryota</taxon>
        <taxon>Viridiplantae</taxon>
        <taxon>Streptophyta</taxon>
        <taxon>Embryophyta</taxon>
        <taxon>Tracheophyta</taxon>
        <taxon>Spermatophyta</taxon>
        <taxon>Magnoliopsida</taxon>
        <taxon>Ranunculales</taxon>
        <taxon>Circaeasteraceae</taxon>
        <taxon>Kingdonia</taxon>
    </lineage>
</organism>
<gene>
    <name evidence="2" type="ORF">GIB67_010272</name>
</gene>
<dbReference type="AlphaFoldDB" id="A0A7J7NBG2"/>
<dbReference type="Proteomes" id="UP000541444">
    <property type="component" value="Unassembled WGS sequence"/>
</dbReference>
<name>A0A7J7NBG2_9MAGN</name>
<evidence type="ECO:0000313" key="3">
    <source>
        <dbReference type="Proteomes" id="UP000541444"/>
    </source>
</evidence>
<feature type="compositionally biased region" description="Acidic residues" evidence="1">
    <location>
        <begin position="72"/>
        <end position="83"/>
    </location>
</feature>
<accession>A0A7J7NBG2</accession>
<evidence type="ECO:0000313" key="2">
    <source>
        <dbReference type="EMBL" id="KAF6164302.1"/>
    </source>
</evidence>
<dbReference type="EMBL" id="JACGCM010000938">
    <property type="protein sequence ID" value="KAF6164302.1"/>
    <property type="molecule type" value="Genomic_DNA"/>
</dbReference>
<protein>
    <submittedName>
        <fullName evidence="2">Uncharacterized protein</fullName>
    </submittedName>
</protein>
<sequence length="213" mass="24093">MLILHHYYSPLLHPSKLSFNSPPQTKTFIGTFRQTSVVTQSSSIKRIKPTFVSKANQWEQQQSDGITPNLDENYDEGEGEEFSSETKFSGRHQEKDFDRDPEFAEILGSVLDEPEKAQARMEDRIRKKRSKVLHTKTGSGIPMKVAFNNFRLTSTVGELVEQLRLTNLAKASASAKRRDRSKKKGVMEVDGDEDVLIFDDSSDADSVKERPGL</sequence>
<proteinExistence type="predicted"/>
<reference evidence="2 3" key="1">
    <citation type="journal article" date="2020" name="IScience">
        <title>Genome Sequencing of the Endangered Kingdonia uniflora (Circaeasteraceae, Ranunculales) Reveals Potential Mechanisms of Evolutionary Specialization.</title>
        <authorList>
            <person name="Sun Y."/>
            <person name="Deng T."/>
            <person name="Zhang A."/>
            <person name="Moore M.J."/>
            <person name="Landis J.B."/>
            <person name="Lin N."/>
            <person name="Zhang H."/>
            <person name="Zhang X."/>
            <person name="Huang J."/>
            <person name="Zhang X."/>
            <person name="Sun H."/>
            <person name="Wang H."/>
        </authorList>
    </citation>
    <scope>NUCLEOTIDE SEQUENCE [LARGE SCALE GENOMIC DNA]</scope>
    <source>
        <strain evidence="2">TB1705</strain>
        <tissue evidence="2">Leaf</tissue>
    </source>
</reference>
<dbReference type="OrthoDB" id="2014339at2759"/>
<keyword evidence="3" id="KW-1185">Reference proteome</keyword>